<dbReference type="PANTHER" id="PTHR22916">
    <property type="entry name" value="GLYCOSYLTRANSFERASE"/>
    <property type="match status" value="1"/>
</dbReference>
<accession>A0A212J561</accession>
<evidence type="ECO:0000259" key="1">
    <source>
        <dbReference type="Pfam" id="PF00535"/>
    </source>
</evidence>
<evidence type="ECO:0000313" key="2">
    <source>
        <dbReference type="EMBL" id="SBV94591.1"/>
    </source>
</evidence>
<dbReference type="RefSeq" id="WP_296947293.1">
    <property type="nucleotide sequence ID" value="NZ_LT599021.1"/>
</dbReference>
<proteinExistence type="predicted"/>
<dbReference type="CDD" id="cd06433">
    <property type="entry name" value="GT_2_WfgS_like"/>
    <property type="match status" value="1"/>
</dbReference>
<dbReference type="GO" id="GO:0016758">
    <property type="term" value="F:hexosyltransferase activity"/>
    <property type="evidence" value="ECO:0007669"/>
    <property type="project" value="UniProtKB-ARBA"/>
</dbReference>
<reference evidence="2" key="1">
    <citation type="submission" date="2016-04" db="EMBL/GenBank/DDBJ databases">
        <authorList>
            <person name="Evans L.H."/>
            <person name="Alamgir A."/>
            <person name="Owens N."/>
            <person name="Weber N.D."/>
            <person name="Virtaneva K."/>
            <person name="Barbian K."/>
            <person name="Babar A."/>
            <person name="Rosenke K."/>
        </authorList>
    </citation>
    <scope>NUCLEOTIDE SEQUENCE</scope>
    <source>
        <strain evidence="2">86-2</strain>
    </source>
</reference>
<name>A0A212J561_9BACT</name>
<dbReference type="EMBL" id="FLUL01000001">
    <property type="protein sequence ID" value="SBV94591.1"/>
    <property type="molecule type" value="Genomic_DNA"/>
</dbReference>
<dbReference type="SUPFAM" id="SSF53448">
    <property type="entry name" value="Nucleotide-diphospho-sugar transferases"/>
    <property type="match status" value="1"/>
</dbReference>
<feature type="domain" description="Glycosyltransferase 2-like" evidence="1">
    <location>
        <begin position="4"/>
        <end position="122"/>
    </location>
</feature>
<dbReference type="InterPro" id="IPR001173">
    <property type="entry name" value="Glyco_trans_2-like"/>
</dbReference>
<protein>
    <recommendedName>
        <fullName evidence="1">Glycosyltransferase 2-like domain-containing protein</fullName>
    </recommendedName>
</protein>
<sequence length="273" mass="31497">MKLSIITVNLNDKAGLEKTVKSVISQSFSDFEFIIIDGQSTDGSIDIIDQYKSKISYWVSEKDSGIYNAMNKGIRQAKGEYLYFLNSGDTLYNENVLHDIFNDDPHKPFICGNFYMEVGGKLKADKSYKGRDWCFAIYDLFAGFLCHQAFFIHKSNFEQYGLYSEDLKVMSDWKLFFQGIALDHLPVKYVDIFIVVYNMEGFSTQVGGEIIYKEKLLVCNELLSPSLTEKLKRLYYLDQNGFITDIMKSKTWIYNGFRVFAKIGRTLGFIKTD</sequence>
<dbReference type="PANTHER" id="PTHR22916:SF67">
    <property type="entry name" value="COLANIC ACID BIOSYNTHESIS GLYCOSYL TRANSFERASE WCAE-RELATED"/>
    <property type="match status" value="1"/>
</dbReference>
<dbReference type="Gene3D" id="3.90.550.10">
    <property type="entry name" value="Spore Coat Polysaccharide Biosynthesis Protein SpsA, Chain A"/>
    <property type="match status" value="1"/>
</dbReference>
<gene>
    <name evidence="2" type="ORF">KL86DYS2_10756</name>
</gene>
<dbReference type="AlphaFoldDB" id="A0A212J561"/>
<dbReference type="Pfam" id="PF00535">
    <property type="entry name" value="Glycos_transf_2"/>
    <property type="match status" value="1"/>
</dbReference>
<organism evidence="2">
    <name type="scientific">uncultured Dysgonomonas sp</name>
    <dbReference type="NCBI Taxonomy" id="206096"/>
    <lineage>
        <taxon>Bacteria</taxon>
        <taxon>Pseudomonadati</taxon>
        <taxon>Bacteroidota</taxon>
        <taxon>Bacteroidia</taxon>
        <taxon>Bacteroidales</taxon>
        <taxon>Dysgonomonadaceae</taxon>
        <taxon>Dysgonomonas</taxon>
        <taxon>environmental samples</taxon>
    </lineage>
</organism>
<dbReference type="InterPro" id="IPR029044">
    <property type="entry name" value="Nucleotide-diphossugar_trans"/>
</dbReference>